<dbReference type="PRINTS" id="PR00173">
    <property type="entry name" value="EDTRNSPORT"/>
</dbReference>
<feature type="transmembrane region" description="Helical" evidence="8">
    <location>
        <begin position="17"/>
        <end position="37"/>
    </location>
</feature>
<dbReference type="PANTHER" id="PTHR30003">
    <property type="entry name" value="L-LACTATE PERMEASE"/>
    <property type="match status" value="1"/>
</dbReference>
<feature type="transmembrane region" description="Helical" evidence="8">
    <location>
        <begin position="74"/>
        <end position="93"/>
    </location>
</feature>
<comment type="caution">
    <text evidence="9">The sequence shown here is derived from an EMBL/GenBank/DDBJ whole genome shotgun (WGS) entry which is preliminary data.</text>
</comment>
<sequence>MLLETFQPSLDPLGSPWLSALVAALPIIAMLVTLGGLRWKAHLAGPFSWLVAFLVAITAFKMPALLALSTSIHGFVYGIFPIIWILVAAIWMYEVTVAAGRFDDLKRTFFLISDDPRILGLLIAFCFGGLLEALAGFGAPVAITAAMLVAIGFSPLRSALIALLANTVPVAFGAVGLPVLMAARTGGFEDVLAISPITGRLTAMLCLVVPFLLLAVMDGRRGLKQCWPFGLAVGASFGVTKWIVSATPLYNLTEVFAAVISLVVTIVFLRLWHPAGGEEAATRIGVPIDSKLEGEGTGAVKADTDAPALTPQRIFMAVVPYLLVIVVFAIAALPPIKAALASTDVRIPWPGLSGLLDSAGKASAHQVYTFAWASTPGILLALVAIVTGLIYKMTLPAILGVLWTNVKKMRFAMLTIGSVVALAYVMGDSGQTLTLGMFFAGAGLAYPFVAPVLGWIGTYVTGSDTSANILFSGLQSGVGAQIAPGSHLDVEQMRALLVGSNAAGGVVGKMISPQSLTIAATAIGIPGSESTILRRIIGWSFALLALLCLLSGLMSTPVLSWLLP</sequence>
<evidence type="ECO:0000256" key="2">
    <source>
        <dbReference type="ARBA" id="ARBA00010100"/>
    </source>
</evidence>
<evidence type="ECO:0000256" key="4">
    <source>
        <dbReference type="ARBA" id="ARBA00022475"/>
    </source>
</evidence>
<name>A0A4Q2EK13_9ACTN</name>
<evidence type="ECO:0000256" key="1">
    <source>
        <dbReference type="ARBA" id="ARBA00004651"/>
    </source>
</evidence>
<dbReference type="EMBL" id="PPCV01000002">
    <property type="protein sequence ID" value="RXW33076.1"/>
    <property type="molecule type" value="Genomic_DNA"/>
</dbReference>
<keyword evidence="7 8" id="KW-0472">Membrane</keyword>
<keyword evidence="3 8" id="KW-0813">Transport</keyword>
<evidence type="ECO:0000256" key="3">
    <source>
        <dbReference type="ARBA" id="ARBA00022448"/>
    </source>
</evidence>
<feature type="transmembrane region" description="Helical" evidence="8">
    <location>
        <begin position="160"/>
        <end position="181"/>
    </location>
</feature>
<gene>
    <name evidence="9" type="ORF">C1706_04265</name>
</gene>
<dbReference type="GO" id="GO:0015129">
    <property type="term" value="F:lactate transmembrane transporter activity"/>
    <property type="evidence" value="ECO:0007669"/>
    <property type="project" value="UniProtKB-UniRule"/>
</dbReference>
<feature type="transmembrane region" description="Helical" evidence="8">
    <location>
        <begin position="536"/>
        <end position="563"/>
    </location>
</feature>
<protein>
    <recommendedName>
        <fullName evidence="8">L-lactate permease</fullName>
    </recommendedName>
</protein>
<evidence type="ECO:0000256" key="8">
    <source>
        <dbReference type="RuleBase" id="RU365092"/>
    </source>
</evidence>
<organism evidence="9 10">
    <name type="scientific">Propioniciclava flava</name>
    <dbReference type="NCBI Taxonomy" id="2072026"/>
    <lineage>
        <taxon>Bacteria</taxon>
        <taxon>Bacillati</taxon>
        <taxon>Actinomycetota</taxon>
        <taxon>Actinomycetes</taxon>
        <taxon>Propionibacteriales</taxon>
        <taxon>Propionibacteriaceae</taxon>
        <taxon>Propioniciclava</taxon>
    </lineage>
</organism>
<keyword evidence="10" id="KW-1185">Reference proteome</keyword>
<dbReference type="PANTHER" id="PTHR30003:SF0">
    <property type="entry name" value="GLYCOLATE PERMEASE GLCA-RELATED"/>
    <property type="match status" value="1"/>
</dbReference>
<dbReference type="Proteomes" id="UP000290624">
    <property type="component" value="Unassembled WGS sequence"/>
</dbReference>
<dbReference type="RefSeq" id="WP_129457974.1">
    <property type="nucleotide sequence ID" value="NZ_PPCV01000002.1"/>
</dbReference>
<feature type="transmembrane region" description="Helical" evidence="8">
    <location>
        <begin position="193"/>
        <end position="214"/>
    </location>
</feature>
<dbReference type="Pfam" id="PF02652">
    <property type="entry name" value="Lactate_perm"/>
    <property type="match status" value="1"/>
</dbReference>
<evidence type="ECO:0000256" key="5">
    <source>
        <dbReference type="ARBA" id="ARBA00022692"/>
    </source>
</evidence>
<dbReference type="NCBIfam" id="TIGR00795">
    <property type="entry name" value="lctP"/>
    <property type="match status" value="1"/>
</dbReference>
<evidence type="ECO:0000256" key="6">
    <source>
        <dbReference type="ARBA" id="ARBA00022989"/>
    </source>
</evidence>
<feature type="transmembrane region" description="Helical" evidence="8">
    <location>
        <begin position="433"/>
        <end position="456"/>
    </location>
</feature>
<keyword evidence="6 8" id="KW-1133">Transmembrane helix</keyword>
<feature type="transmembrane region" description="Helical" evidence="8">
    <location>
        <begin position="370"/>
        <end position="391"/>
    </location>
</feature>
<feature type="transmembrane region" description="Helical" evidence="8">
    <location>
        <begin position="226"/>
        <end position="243"/>
    </location>
</feature>
<evidence type="ECO:0000256" key="7">
    <source>
        <dbReference type="ARBA" id="ARBA00023136"/>
    </source>
</evidence>
<dbReference type="InterPro" id="IPR003804">
    <property type="entry name" value="Lactate_perm"/>
</dbReference>
<reference evidence="9 10" key="1">
    <citation type="submission" date="2018-01" db="EMBL/GenBank/DDBJ databases">
        <title>Lactibacter flavus gen. nov., sp. nov., a novel bacterium of the family Propionibacteriaceae isolated from raw milk and dairy products.</title>
        <authorList>
            <person name="Wenning M."/>
            <person name="Breitenwieser F."/>
            <person name="Huptas C."/>
            <person name="von Neubeck M."/>
            <person name="Busse H.-J."/>
            <person name="Scherer S."/>
        </authorList>
    </citation>
    <scope>NUCLEOTIDE SEQUENCE [LARGE SCALE GENOMIC DNA]</scope>
    <source>
        <strain evidence="9 10">VG341</strain>
    </source>
</reference>
<comment type="subcellular location">
    <subcellularLocation>
        <location evidence="1 8">Cell membrane</location>
        <topology evidence="1 8">Multi-pass membrane protein</topology>
    </subcellularLocation>
</comment>
<feature type="transmembrane region" description="Helical" evidence="8">
    <location>
        <begin position="114"/>
        <end position="131"/>
    </location>
</feature>
<comment type="similarity">
    <text evidence="2 8">Belongs to the lactate permease family.</text>
</comment>
<feature type="transmembrane region" description="Helical" evidence="8">
    <location>
        <begin position="411"/>
        <end position="427"/>
    </location>
</feature>
<feature type="transmembrane region" description="Helical" evidence="8">
    <location>
        <begin position="314"/>
        <end position="333"/>
    </location>
</feature>
<dbReference type="GO" id="GO:0005886">
    <property type="term" value="C:plasma membrane"/>
    <property type="evidence" value="ECO:0007669"/>
    <property type="project" value="UniProtKB-SubCell"/>
</dbReference>
<proteinExistence type="inferred from homology"/>
<comment type="function">
    <text evidence="8">Uptake of L-lactate across the membrane. Can also transport D-lactate and glycolate.</text>
</comment>
<keyword evidence="4 8" id="KW-1003">Cell membrane</keyword>
<feature type="transmembrane region" description="Helical" evidence="8">
    <location>
        <begin position="49"/>
        <end position="68"/>
    </location>
</feature>
<dbReference type="GO" id="GO:0015295">
    <property type="term" value="F:solute:proton symporter activity"/>
    <property type="evidence" value="ECO:0007669"/>
    <property type="project" value="TreeGrafter"/>
</dbReference>
<evidence type="ECO:0000313" key="10">
    <source>
        <dbReference type="Proteomes" id="UP000290624"/>
    </source>
</evidence>
<dbReference type="AlphaFoldDB" id="A0A4Q2EK13"/>
<feature type="transmembrane region" description="Helical" evidence="8">
    <location>
        <begin position="255"/>
        <end position="273"/>
    </location>
</feature>
<evidence type="ECO:0000313" key="9">
    <source>
        <dbReference type="EMBL" id="RXW33076.1"/>
    </source>
</evidence>
<accession>A0A4Q2EK13</accession>
<dbReference type="OrthoDB" id="9761056at2"/>
<keyword evidence="5 8" id="KW-0812">Transmembrane</keyword>